<dbReference type="VEuPathDB" id="FungiDB:RhiirA1_534350"/>
<evidence type="ECO:0000313" key="10">
    <source>
        <dbReference type="Proteomes" id="UP000234323"/>
    </source>
</evidence>
<comment type="similarity">
    <text evidence="2">Belongs to the TPX2 family.</text>
</comment>
<evidence type="ECO:0000256" key="4">
    <source>
        <dbReference type="ARBA" id="ARBA00023212"/>
    </source>
</evidence>
<comment type="caution">
    <text evidence="9">The sequence shown here is derived from an EMBL/GenBank/DDBJ whole genome shotgun (WGS) entry which is preliminary data.</text>
</comment>
<dbReference type="GO" id="GO:0005856">
    <property type="term" value="C:cytoskeleton"/>
    <property type="evidence" value="ECO:0007669"/>
    <property type="project" value="UniProtKB-SubCell"/>
</dbReference>
<dbReference type="Proteomes" id="UP000234323">
    <property type="component" value="Unassembled WGS sequence"/>
</dbReference>
<feature type="region of interest" description="Disordered" evidence="6">
    <location>
        <begin position="245"/>
        <end position="270"/>
    </location>
</feature>
<feature type="region of interest" description="Disordered" evidence="6">
    <location>
        <begin position="529"/>
        <end position="553"/>
    </location>
</feature>
<dbReference type="EMBL" id="LLXI01001309">
    <property type="protein sequence ID" value="PKY53003.1"/>
    <property type="molecule type" value="Genomic_DNA"/>
</dbReference>
<evidence type="ECO:0000259" key="7">
    <source>
        <dbReference type="Pfam" id="PF06886"/>
    </source>
</evidence>
<dbReference type="AlphaFoldDB" id="A0A2I1H5A5"/>
<organism evidence="9 10">
    <name type="scientific">Rhizophagus irregularis</name>
    <dbReference type="NCBI Taxonomy" id="588596"/>
    <lineage>
        <taxon>Eukaryota</taxon>
        <taxon>Fungi</taxon>
        <taxon>Fungi incertae sedis</taxon>
        <taxon>Mucoromycota</taxon>
        <taxon>Glomeromycotina</taxon>
        <taxon>Glomeromycetes</taxon>
        <taxon>Glomerales</taxon>
        <taxon>Glomeraceae</taxon>
        <taxon>Rhizophagus</taxon>
    </lineage>
</organism>
<sequence length="553" mass="63342">MFENIEIETPNSQRTFSFLAPHYKDFNNDVTFGEGDSYFGSATSSATGQPLFTPSKNVPFTPVLNGVNGVLYQLNLANSKKVEKLTTESPLKEPKKIKFLDYNLDVKAGANKENGPPVIKIVKKAVNKANIIPTNTAKQVKNYLGRKSQGIRKRQPIKKPGTVLTIPKPFRFHTRKRPNAINKYSPKSPFISLAERIQQYLEKTPDRFKSKLRSTSNYVNLPTKAKSPFLRTKLRAERIKMTNKENEINNDKVQSKPVDSSDVKSGRVKKTKPKITIPVSPHITKPKPPRIIKANPVPQPFKPIVAHRKMDPPKYPLPGEKISQRKAEIREAILKKEAQEQEKARKFKAPPLPSGSPDVLLTVLPLPTTTTTKPFKLRTDIRGEKYQQSFREKINRLNKREKDDLSFRAKPTPNLLPYRPRKSAKPITEVVGFKLHTDARLEKRKTYDEQRNLRDQEEKILKERKQIEEERNKQQIRQLRTELVHHAQPAKRYAPVKIEFANRKVTKPVSPLIGEKRRKKLQALNESNIRNAMSENASTAKIVPQSKNNNRKL</sequence>
<keyword evidence="10" id="KW-1185">Reference proteome</keyword>
<evidence type="ECO:0000256" key="3">
    <source>
        <dbReference type="ARBA" id="ARBA00022490"/>
    </source>
</evidence>
<comment type="subcellular location">
    <subcellularLocation>
        <location evidence="1">Cytoplasm</location>
        <location evidence="1">Cytoskeleton</location>
    </subcellularLocation>
</comment>
<reference evidence="9 10" key="1">
    <citation type="submission" date="2015-10" db="EMBL/GenBank/DDBJ databases">
        <title>Genome analyses suggest a sexual origin of heterokaryosis in a supposedly ancient asexual fungus.</title>
        <authorList>
            <person name="Ropars J."/>
            <person name="Sedzielewska K."/>
            <person name="Noel J."/>
            <person name="Charron P."/>
            <person name="Farinelli L."/>
            <person name="Marton T."/>
            <person name="Kruger M."/>
            <person name="Pelin A."/>
            <person name="Brachmann A."/>
            <person name="Corradi N."/>
        </authorList>
    </citation>
    <scope>NUCLEOTIDE SEQUENCE [LARGE SCALE GENOMIC DNA]</scope>
    <source>
        <strain evidence="9 10">A4</strain>
    </source>
</reference>
<dbReference type="VEuPathDB" id="FungiDB:FUN_016440"/>
<evidence type="ECO:0000256" key="1">
    <source>
        <dbReference type="ARBA" id="ARBA00004245"/>
    </source>
</evidence>
<dbReference type="Pfam" id="PF06886">
    <property type="entry name" value="TPX2"/>
    <property type="match status" value="1"/>
</dbReference>
<feature type="compositionally biased region" description="Basic and acidic residues" evidence="6">
    <location>
        <begin position="245"/>
        <end position="265"/>
    </location>
</feature>
<keyword evidence="4" id="KW-0206">Cytoskeleton</keyword>
<feature type="coiled-coil region" evidence="5">
    <location>
        <begin position="450"/>
        <end position="482"/>
    </location>
</feature>
<protein>
    <recommendedName>
        <fullName evidence="7">TPX2 C-terminal domain-containing protein</fullName>
    </recommendedName>
</protein>
<dbReference type="VEuPathDB" id="FungiDB:RhiirFUN_013175"/>
<evidence type="ECO:0000313" key="8">
    <source>
        <dbReference type="EMBL" id="PKY53003.1"/>
    </source>
</evidence>
<proteinExistence type="inferred from homology"/>
<feature type="domain" description="TPX2 C-terminal" evidence="7">
    <location>
        <begin position="433"/>
        <end position="504"/>
    </location>
</feature>
<keyword evidence="5" id="KW-0175">Coiled coil</keyword>
<dbReference type="EMBL" id="LLXI01001522">
    <property type="protein sequence ID" value="PKY54057.1"/>
    <property type="molecule type" value="Genomic_DNA"/>
</dbReference>
<evidence type="ECO:0000313" key="9">
    <source>
        <dbReference type="EMBL" id="PKY54057.1"/>
    </source>
</evidence>
<dbReference type="InterPro" id="IPR027329">
    <property type="entry name" value="TPX2_C"/>
</dbReference>
<keyword evidence="3" id="KW-0963">Cytoplasm</keyword>
<evidence type="ECO:0000256" key="6">
    <source>
        <dbReference type="SAM" id="MobiDB-lite"/>
    </source>
</evidence>
<evidence type="ECO:0000256" key="5">
    <source>
        <dbReference type="SAM" id="Coils"/>
    </source>
</evidence>
<feature type="compositionally biased region" description="Polar residues" evidence="6">
    <location>
        <begin position="529"/>
        <end position="539"/>
    </location>
</feature>
<feature type="region of interest" description="Disordered" evidence="6">
    <location>
        <begin position="278"/>
        <end position="297"/>
    </location>
</feature>
<evidence type="ECO:0000256" key="2">
    <source>
        <dbReference type="ARBA" id="ARBA00005885"/>
    </source>
</evidence>
<gene>
    <name evidence="8" type="ORF">RhiirA4_547451</name>
    <name evidence="9" type="ORF">RhiirA4_548007</name>
</gene>
<accession>A0A2I1H5A5</accession>
<name>A0A2I1H5A5_9GLOM</name>